<reference evidence="2 3" key="1">
    <citation type="journal article" date="2023" name="G3 (Bethesda)">
        <title>A chromosome-length genome assembly and annotation of blackberry (Rubus argutus, cv. 'Hillquist').</title>
        <authorList>
            <person name="Bruna T."/>
            <person name="Aryal R."/>
            <person name="Dudchenko O."/>
            <person name="Sargent D.J."/>
            <person name="Mead D."/>
            <person name="Buti M."/>
            <person name="Cavallini A."/>
            <person name="Hytonen T."/>
            <person name="Andres J."/>
            <person name="Pham M."/>
            <person name="Weisz D."/>
            <person name="Mascagni F."/>
            <person name="Usai G."/>
            <person name="Natali L."/>
            <person name="Bassil N."/>
            <person name="Fernandez G.E."/>
            <person name="Lomsadze A."/>
            <person name="Armour M."/>
            <person name="Olukolu B."/>
            <person name="Poorten T."/>
            <person name="Britton C."/>
            <person name="Davik J."/>
            <person name="Ashrafi H."/>
            <person name="Aiden E.L."/>
            <person name="Borodovsky M."/>
            <person name="Worthington M."/>
        </authorList>
    </citation>
    <scope>NUCLEOTIDE SEQUENCE [LARGE SCALE GENOMIC DNA]</scope>
    <source>
        <strain evidence="2">PI 553951</strain>
    </source>
</reference>
<dbReference type="AlphaFoldDB" id="A0AAW1WG08"/>
<feature type="region of interest" description="Disordered" evidence="1">
    <location>
        <begin position="1"/>
        <end position="53"/>
    </location>
</feature>
<sequence length="175" mass="19127">MAGQQAKDDQLLKPQHGSSVLISEHNQQSLHPTSKLSHPPTEASLSPPISWSSPKPASVETTLSCKSNCPLVQQHLALPHQNSTMYFTLFITSSCNTYPSKSLHSSKTMDTFDTPMPSSPLHASTNPQPNSFCREHSLCSHTKWPSRSCFAASARFGFIHSLPQLPALVKFTASN</sequence>
<protein>
    <submittedName>
        <fullName evidence="2">Uncharacterized protein</fullName>
    </submittedName>
</protein>
<evidence type="ECO:0000313" key="3">
    <source>
        <dbReference type="Proteomes" id="UP001457282"/>
    </source>
</evidence>
<feature type="compositionally biased region" description="Basic and acidic residues" evidence="1">
    <location>
        <begin position="1"/>
        <end position="11"/>
    </location>
</feature>
<proteinExistence type="predicted"/>
<feature type="compositionally biased region" description="Polar residues" evidence="1">
    <location>
        <begin position="43"/>
        <end position="53"/>
    </location>
</feature>
<evidence type="ECO:0000256" key="1">
    <source>
        <dbReference type="SAM" id="MobiDB-lite"/>
    </source>
</evidence>
<feature type="compositionally biased region" description="Polar residues" evidence="1">
    <location>
        <begin position="16"/>
        <end position="36"/>
    </location>
</feature>
<name>A0AAW1WG08_RUBAR</name>
<keyword evidence="3" id="KW-1185">Reference proteome</keyword>
<gene>
    <name evidence="2" type="ORF">M0R45_032011</name>
</gene>
<evidence type="ECO:0000313" key="2">
    <source>
        <dbReference type="EMBL" id="KAK9923602.1"/>
    </source>
</evidence>
<comment type="caution">
    <text evidence="2">The sequence shown here is derived from an EMBL/GenBank/DDBJ whole genome shotgun (WGS) entry which is preliminary data.</text>
</comment>
<dbReference type="EMBL" id="JBEDUW010000006">
    <property type="protein sequence ID" value="KAK9923602.1"/>
    <property type="molecule type" value="Genomic_DNA"/>
</dbReference>
<organism evidence="2 3">
    <name type="scientific">Rubus argutus</name>
    <name type="common">Southern blackberry</name>
    <dbReference type="NCBI Taxonomy" id="59490"/>
    <lineage>
        <taxon>Eukaryota</taxon>
        <taxon>Viridiplantae</taxon>
        <taxon>Streptophyta</taxon>
        <taxon>Embryophyta</taxon>
        <taxon>Tracheophyta</taxon>
        <taxon>Spermatophyta</taxon>
        <taxon>Magnoliopsida</taxon>
        <taxon>eudicotyledons</taxon>
        <taxon>Gunneridae</taxon>
        <taxon>Pentapetalae</taxon>
        <taxon>rosids</taxon>
        <taxon>fabids</taxon>
        <taxon>Rosales</taxon>
        <taxon>Rosaceae</taxon>
        <taxon>Rosoideae</taxon>
        <taxon>Rosoideae incertae sedis</taxon>
        <taxon>Rubus</taxon>
    </lineage>
</organism>
<accession>A0AAW1WG08</accession>
<dbReference type="Proteomes" id="UP001457282">
    <property type="component" value="Unassembled WGS sequence"/>
</dbReference>